<name>A0A3A2ZIL2_9EURO</name>
<dbReference type="Pfam" id="PF00221">
    <property type="entry name" value="Lyase_aromatic"/>
    <property type="match status" value="1"/>
</dbReference>
<dbReference type="CDD" id="cd00332">
    <property type="entry name" value="PAL-HAL"/>
    <property type="match status" value="1"/>
</dbReference>
<evidence type="ECO:0000313" key="4">
    <source>
        <dbReference type="Proteomes" id="UP000266188"/>
    </source>
</evidence>
<dbReference type="PANTHER" id="PTHR10362">
    <property type="entry name" value="HISTIDINE AMMONIA-LYASE"/>
    <property type="match status" value="1"/>
</dbReference>
<organism evidence="3 4">
    <name type="scientific">Aspergillus sclerotialis</name>
    <dbReference type="NCBI Taxonomy" id="2070753"/>
    <lineage>
        <taxon>Eukaryota</taxon>
        <taxon>Fungi</taxon>
        <taxon>Dikarya</taxon>
        <taxon>Ascomycota</taxon>
        <taxon>Pezizomycotina</taxon>
        <taxon>Eurotiomycetes</taxon>
        <taxon>Eurotiomycetidae</taxon>
        <taxon>Eurotiales</taxon>
        <taxon>Aspergillaceae</taxon>
        <taxon>Aspergillus</taxon>
        <taxon>Aspergillus subgen. Polypaecilum</taxon>
    </lineage>
</organism>
<comment type="caution">
    <text evidence="3">The sequence shown here is derived from an EMBL/GenBank/DDBJ whole genome shotgun (WGS) entry which is preliminary data.</text>
</comment>
<dbReference type="PROSITE" id="PS00488">
    <property type="entry name" value="PAL_HISTIDASE"/>
    <property type="match status" value="1"/>
</dbReference>
<dbReference type="Gene3D" id="1.10.274.20">
    <property type="entry name" value="Phenylalanine ammonia-lyase 1, domain 3"/>
    <property type="match status" value="1"/>
</dbReference>
<evidence type="ECO:0000256" key="1">
    <source>
        <dbReference type="ARBA" id="ARBA00007238"/>
    </source>
</evidence>
<keyword evidence="4" id="KW-1185">Reference proteome</keyword>
<gene>
    <name evidence="3" type="ORF">PHISCL_04579</name>
</gene>
<dbReference type="GO" id="GO:0006559">
    <property type="term" value="P:L-phenylalanine catabolic process"/>
    <property type="evidence" value="ECO:0007669"/>
    <property type="project" value="InterPro"/>
</dbReference>
<dbReference type="GO" id="GO:0005737">
    <property type="term" value="C:cytoplasm"/>
    <property type="evidence" value="ECO:0007669"/>
    <property type="project" value="InterPro"/>
</dbReference>
<dbReference type="NCBIfam" id="TIGR01226">
    <property type="entry name" value="phe_am_lyase"/>
    <property type="match status" value="1"/>
</dbReference>
<keyword evidence="2 3" id="KW-0456">Lyase</keyword>
<proteinExistence type="inferred from homology"/>
<sequence>MPHIAPTQPLPPQNVHAEAQSHLATACRTWGRVQELLKGAEIQLDGSSLDIGTVVAISNHGRAPKLSSDPAVIEKIESSVRVLMDHLDKGYCIYGVNTGFGGSADSRTDKAAALQSALLQLTQAGVLVSSDKDVEQTGTLGPHAMPPSWVRGSIVVRANSNARGHSAVTIPVLQSLVGLLQNNITPVVPLRGSVSASGDLMPLSYIAGAVEGSPDIYCQVEDPTSGKPRIMTARDALKQAGMEPRAMGPKEGLGLVNGTSCSAALASLAMHESHQLAVLVQALSAMGVEALTGTAQSFHPFISATRPHDGQGESAQIITALLQGSQLAVGVNKDEDRKRSGLIQDRYAWRSVPQWVGPYLEDLQLAHRQIAVELNSTCDNPLVDTANDEMYCGANFQATSVTSAMEKTRLALQMFGKLLFSQATEMVDPNYNNGLPTNLVADEPNMSFTMKGVDISMAAYMAELAYVASPVSSHVQTAEMRNQAVNSMAFVSGRYTMQAVELVSLMAACTLYINCQALDLRALHLSFLDKVTPELQTLAANIFGSSLSETERSGLQDAVAKHVAATWPTTTRVPSTERCNQTIKSSLSAILEAIKSPSSGNSPSIADLDRWQSEASALMKKVYDETRTAFIEKPHTSELLGVGAKVLYRTVREELGVPLHLGFIEHPTAQSETLNGRDKKTVGSWVSIIYEAMRNGTLQAPLMGMLKAGLQRP</sequence>
<dbReference type="Proteomes" id="UP000266188">
    <property type="component" value="Unassembled WGS sequence"/>
</dbReference>
<dbReference type="InterPro" id="IPR023144">
    <property type="entry name" value="Phe_NH3-lyase_shielding_dom_sf"/>
</dbReference>
<dbReference type="InterPro" id="IPR024083">
    <property type="entry name" value="Fumarase/histidase_N"/>
</dbReference>
<dbReference type="SUPFAM" id="SSF48557">
    <property type="entry name" value="L-aspartase-like"/>
    <property type="match status" value="1"/>
</dbReference>
<dbReference type="Gene3D" id="1.10.275.10">
    <property type="entry name" value="Fumarase/aspartase (N-terminal domain)"/>
    <property type="match status" value="1"/>
</dbReference>
<dbReference type="Gene3D" id="1.20.200.10">
    <property type="entry name" value="Fumarase/aspartase (Central domain)"/>
    <property type="match status" value="1"/>
</dbReference>
<evidence type="ECO:0000313" key="3">
    <source>
        <dbReference type="EMBL" id="RJE23089.1"/>
    </source>
</evidence>
<dbReference type="InterPro" id="IPR008948">
    <property type="entry name" value="L-Aspartase-like"/>
</dbReference>
<protein>
    <submittedName>
        <fullName evidence="3">Phenylalanine ammonia-lyase</fullName>
    </submittedName>
</protein>
<dbReference type="InterPro" id="IPR022313">
    <property type="entry name" value="Phe/His_NH3-lyase_AS"/>
</dbReference>
<dbReference type="AlphaFoldDB" id="A0A3A2ZIL2"/>
<accession>A0A3A2ZIL2</accession>
<dbReference type="InterPro" id="IPR005922">
    <property type="entry name" value="Phe_NH3-lyase"/>
</dbReference>
<dbReference type="EMBL" id="MVGC01000136">
    <property type="protein sequence ID" value="RJE23089.1"/>
    <property type="molecule type" value="Genomic_DNA"/>
</dbReference>
<dbReference type="STRING" id="2070753.A0A3A2ZIL2"/>
<dbReference type="InterPro" id="IPR001106">
    <property type="entry name" value="Aromatic_Lyase"/>
</dbReference>
<reference evidence="4" key="1">
    <citation type="submission" date="2017-02" db="EMBL/GenBank/DDBJ databases">
        <authorList>
            <person name="Tafer H."/>
            <person name="Lopandic K."/>
        </authorList>
    </citation>
    <scope>NUCLEOTIDE SEQUENCE [LARGE SCALE GENOMIC DNA]</scope>
    <source>
        <strain evidence="4">CBS 366.77</strain>
    </source>
</reference>
<evidence type="ECO:0000256" key="2">
    <source>
        <dbReference type="RuleBase" id="RU003954"/>
    </source>
</evidence>
<dbReference type="GO" id="GO:0016841">
    <property type="term" value="F:ammonia-lyase activity"/>
    <property type="evidence" value="ECO:0007669"/>
    <property type="project" value="InterPro"/>
</dbReference>
<comment type="similarity">
    <text evidence="1 2">Belongs to the PAL/histidase family.</text>
</comment>
<dbReference type="OrthoDB" id="10051290at2759"/>